<proteinExistence type="predicted"/>
<dbReference type="PANTHER" id="PTHR32309:SF13">
    <property type="entry name" value="FERRIC ENTEROBACTIN TRANSPORT PROTEIN FEPE"/>
    <property type="match status" value="1"/>
</dbReference>
<dbReference type="SUPFAM" id="SSF52540">
    <property type="entry name" value="P-loop containing nucleoside triphosphate hydrolases"/>
    <property type="match status" value="1"/>
</dbReference>
<keyword evidence="1" id="KW-1133">Transmembrane helix</keyword>
<evidence type="ECO:0000313" key="3">
    <source>
        <dbReference type="EMBL" id="XBO44675.1"/>
    </source>
</evidence>
<keyword evidence="1" id="KW-0812">Transmembrane</keyword>
<accession>A0AAU7JWX9</accession>
<dbReference type="InterPro" id="IPR027417">
    <property type="entry name" value="P-loop_NTPase"/>
</dbReference>
<keyword evidence="1" id="KW-0472">Membrane</keyword>
<dbReference type="PANTHER" id="PTHR32309">
    <property type="entry name" value="TYROSINE-PROTEIN KINASE"/>
    <property type="match status" value="1"/>
</dbReference>
<dbReference type="AlphaFoldDB" id="A0AAU7JWX9"/>
<dbReference type="RefSeq" id="WP_406832159.1">
    <property type="nucleotide sequence ID" value="NZ_CP157483.1"/>
</dbReference>
<dbReference type="EMBL" id="CP157483">
    <property type="protein sequence ID" value="XBO44675.1"/>
    <property type="molecule type" value="Genomic_DNA"/>
</dbReference>
<reference evidence="3" key="1">
    <citation type="submission" date="2024-05" db="EMBL/GenBank/DDBJ databases">
        <authorList>
            <person name="Kim S."/>
            <person name="Heo J."/>
            <person name="Choi H."/>
            <person name="Choi Y."/>
            <person name="Kwon S.-W."/>
            <person name="Kim Y."/>
        </authorList>
    </citation>
    <scope>NUCLEOTIDE SEQUENCE</scope>
    <source>
        <strain evidence="3">KACC 23699</strain>
    </source>
</reference>
<evidence type="ECO:0000256" key="1">
    <source>
        <dbReference type="SAM" id="Phobius"/>
    </source>
</evidence>
<dbReference type="GO" id="GO:0005886">
    <property type="term" value="C:plasma membrane"/>
    <property type="evidence" value="ECO:0007669"/>
    <property type="project" value="TreeGrafter"/>
</dbReference>
<name>A0AAU7JWX9_9MICO</name>
<sequence length="452" mass="47317">MDRYSVWSAVRRMWALVLIPALLGLVVGAYFELSKPSAYTANIRVFANSGAADGVQVSQSTLALQRMGSYVKVADSTEFAQRLVTRLNLPESAAVVAQRISASLEKDTVIMQVSVGGATRDEALRIAQAFPAEYTDFVNGLVEGTVTTRSRVVFTTIDGPHVSRTTSLTKVALSSLFGLFLGAGLGLALAVARSRRRSGRSPEALATMTGAAVVGIIPKLSDAAMRDVWAVEAEESLRLASHRLARNLPYLGVPPHGVIVVTAPTRGAGTTHVAVGLAGALAQRGQRVLIVDAAFSTALSALLGVDVPFPASAVIRGGASLDQAVVQVQQPRRIDFLSYGAKHGMELSPAERDNENAIFDELRSQYDSIIVDAAPVLARAEAPIALEHADAVLLVVDHLGNSAQVIRAAADALVAMTSTPTGLVVNKAALDAIPREQVMSGVVLSGATAGNG</sequence>
<dbReference type="GO" id="GO:0004713">
    <property type="term" value="F:protein tyrosine kinase activity"/>
    <property type="evidence" value="ECO:0007669"/>
    <property type="project" value="TreeGrafter"/>
</dbReference>
<organism evidence="3">
    <name type="scientific">Pedococcus sp. KACC 23699</name>
    <dbReference type="NCBI Taxonomy" id="3149228"/>
    <lineage>
        <taxon>Bacteria</taxon>
        <taxon>Bacillati</taxon>
        <taxon>Actinomycetota</taxon>
        <taxon>Actinomycetes</taxon>
        <taxon>Micrococcales</taxon>
        <taxon>Intrasporangiaceae</taxon>
        <taxon>Pedococcus</taxon>
    </lineage>
</organism>
<dbReference type="InterPro" id="IPR050445">
    <property type="entry name" value="Bact_polysacc_biosynth/exp"/>
</dbReference>
<protein>
    <submittedName>
        <fullName evidence="3">AAA family ATPase</fullName>
    </submittedName>
</protein>
<dbReference type="Pfam" id="PF13614">
    <property type="entry name" value="AAA_31"/>
    <property type="match status" value="1"/>
</dbReference>
<dbReference type="InterPro" id="IPR025669">
    <property type="entry name" value="AAA_dom"/>
</dbReference>
<feature type="transmembrane region" description="Helical" evidence="1">
    <location>
        <begin position="171"/>
        <end position="192"/>
    </location>
</feature>
<gene>
    <name evidence="3" type="ORF">ABEG17_04860</name>
</gene>
<evidence type="ECO:0000259" key="2">
    <source>
        <dbReference type="Pfam" id="PF13614"/>
    </source>
</evidence>
<feature type="domain" description="AAA" evidence="2">
    <location>
        <begin position="258"/>
        <end position="397"/>
    </location>
</feature>
<dbReference type="Gene3D" id="3.40.50.300">
    <property type="entry name" value="P-loop containing nucleotide triphosphate hydrolases"/>
    <property type="match status" value="1"/>
</dbReference>